<evidence type="ECO:0000259" key="1">
    <source>
        <dbReference type="Pfam" id="PF01979"/>
    </source>
</evidence>
<dbReference type="GO" id="GO:0016810">
    <property type="term" value="F:hydrolase activity, acting on carbon-nitrogen (but not peptide) bonds"/>
    <property type="evidence" value="ECO:0007669"/>
    <property type="project" value="InterPro"/>
</dbReference>
<dbReference type="InterPro" id="IPR011059">
    <property type="entry name" value="Metal-dep_hydrolase_composite"/>
</dbReference>
<dbReference type="eggNOG" id="arCOG00692">
    <property type="taxonomic scope" value="Archaea"/>
</dbReference>
<dbReference type="SUPFAM" id="SSF51556">
    <property type="entry name" value="Metallo-dependent hydrolases"/>
    <property type="match status" value="1"/>
</dbReference>
<feature type="domain" description="Amidohydrolase-related" evidence="1">
    <location>
        <begin position="55"/>
        <end position="395"/>
    </location>
</feature>
<reference evidence="2 3" key="1">
    <citation type="journal article" date="2014" name="PLoS ONE">
        <title>Genome Sequence of Candidatus Nitrososphaera evergladensis from Group I.1b Enriched from Everglades Soil Reveals Novel Genomic Features of the Ammonia-Oxidizing Archaea.</title>
        <authorList>
            <person name="Zhalnina K.V."/>
            <person name="Dias R."/>
            <person name="Leonard M.T."/>
            <person name="Dorr de Quadros P."/>
            <person name="Camargo F.A."/>
            <person name="Drew J.C."/>
            <person name="Farmerie W.G."/>
            <person name="Daroub S.H."/>
            <person name="Triplett E.W."/>
        </authorList>
    </citation>
    <scope>NUCLEOTIDE SEQUENCE [LARGE SCALE GENOMIC DNA]</scope>
    <source>
        <strain evidence="2 3">SR1</strain>
    </source>
</reference>
<dbReference type="NCBIfam" id="NF005552">
    <property type="entry name" value="PRK07213.1"/>
    <property type="match status" value="1"/>
</dbReference>
<dbReference type="Pfam" id="PF01979">
    <property type="entry name" value="Amidohydro_1"/>
    <property type="match status" value="1"/>
</dbReference>
<protein>
    <submittedName>
        <fullName evidence="2">Cytosine deaminase-like metal-dependent hydrolase</fullName>
    </submittedName>
</protein>
<dbReference type="AlphaFoldDB" id="A0A075N2A7"/>
<gene>
    <name evidence="2" type="ORF">NTE_03546</name>
</gene>
<dbReference type="Gene3D" id="2.30.40.10">
    <property type="entry name" value="Urease, subunit C, domain 1"/>
    <property type="match status" value="1"/>
</dbReference>
<dbReference type="Proteomes" id="UP000028194">
    <property type="component" value="Chromosome"/>
</dbReference>
<dbReference type="RefSeq" id="WP_148701945.1">
    <property type="nucleotide sequence ID" value="NZ_CP007174.1"/>
</dbReference>
<keyword evidence="3" id="KW-1185">Reference proteome</keyword>
<evidence type="ECO:0000313" key="3">
    <source>
        <dbReference type="Proteomes" id="UP000028194"/>
    </source>
</evidence>
<dbReference type="InterPro" id="IPR006680">
    <property type="entry name" value="Amidohydro-rel"/>
</dbReference>
<dbReference type="KEGG" id="nev:NTE_03546"/>
<dbReference type="STRING" id="1459636.NTE_03546"/>
<dbReference type="OrthoDB" id="42910at2157"/>
<name>A0A075N2A7_9ARCH</name>
<proteinExistence type="predicted"/>
<dbReference type="PANTHER" id="PTHR43794">
    <property type="entry name" value="AMINOHYDROLASE SSNA-RELATED"/>
    <property type="match status" value="1"/>
</dbReference>
<evidence type="ECO:0000313" key="2">
    <source>
        <dbReference type="EMBL" id="AIF85574.1"/>
    </source>
</evidence>
<organism evidence="2 3">
    <name type="scientific">Candidatus Nitrososphaera evergladensis SR1</name>
    <dbReference type="NCBI Taxonomy" id="1459636"/>
    <lineage>
        <taxon>Archaea</taxon>
        <taxon>Nitrososphaerota</taxon>
        <taxon>Nitrososphaeria</taxon>
        <taxon>Nitrososphaerales</taxon>
        <taxon>Nitrososphaeraceae</taxon>
        <taxon>Nitrososphaera</taxon>
    </lineage>
</organism>
<dbReference type="HOGENOM" id="CLU_012358_1_0_2"/>
<dbReference type="Gene3D" id="3.20.20.140">
    <property type="entry name" value="Metal-dependent hydrolases"/>
    <property type="match status" value="1"/>
</dbReference>
<dbReference type="PANTHER" id="PTHR43794:SF5">
    <property type="entry name" value="CHLOROHYDROLASE FAMILY PROTEIN"/>
    <property type="match status" value="1"/>
</dbReference>
<dbReference type="InterPro" id="IPR032466">
    <property type="entry name" value="Metal_Hydrolase"/>
</dbReference>
<dbReference type="GeneID" id="41599164"/>
<dbReference type="InterPro" id="IPR050287">
    <property type="entry name" value="MTA/SAH_deaminase"/>
</dbReference>
<accession>A0A075N2A7</accession>
<dbReference type="EMBL" id="CP007174">
    <property type="protein sequence ID" value="AIF85574.1"/>
    <property type="molecule type" value="Genomic_DNA"/>
</dbReference>
<keyword evidence="2" id="KW-0378">Hydrolase</keyword>
<sequence length="404" mass="42813">MLVTIENASVLLGEHLEYIERGYIEIDYDNGIIRDAGAGKSSASPGKKLDAGGFLVMPGFINAHTHIADSIGKDIAAGRRLDARVHPVFGAKKKILEKSPPAHLAAMIKSSAVSMLQKGITTFADFREGGPEGVRLLKGAIAGLPIKCVALGRVDHYSSDPAEAEGLPTNAIAIAKQVLEVADGLGISGANENTDASLEQYGEMAAAKLVAIHAAESAETVQFSKDHTGRSEVERIMQHLKPDILVHMTHATCDEISLAAGKAGIVVCPRANGVLGAGLPRVAEMLKRGCLVAIGTDNVMLNSPDIFREMDYLWKASHAQGDFIEPRELVKMATANAAKMLGLNSGWIAPGRAADLVFLDKRHADLYPVHDPYTAIVHRASRDAVRAVMAAGRFVTAGGEGLLP</sequence>
<dbReference type="SUPFAM" id="SSF51338">
    <property type="entry name" value="Composite domain of metallo-dependent hydrolases"/>
    <property type="match status" value="1"/>
</dbReference>